<proteinExistence type="predicted"/>
<accession>A0ABT8H2E7</accession>
<evidence type="ECO:0000313" key="2">
    <source>
        <dbReference type="Proteomes" id="UP001172702"/>
    </source>
</evidence>
<dbReference type="RefSeq" id="WP_096906478.1">
    <property type="nucleotide sequence ID" value="NZ_JAUHTB010000012.1"/>
</dbReference>
<evidence type="ECO:0000313" key="1">
    <source>
        <dbReference type="EMBL" id="MDN4506628.1"/>
    </source>
</evidence>
<evidence type="ECO:0008006" key="3">
    <source>
        <dbReference type="Google" id="ProtNLM"/>
    </source>
</evidence>
<protein>
    <recommendedName>
        <fullName evidence="3">Transposase</fullName>
    </recommendedName>
</protein>
<name>A0ABT8H2E7_9ACTN</name>
<reference evidence="1 2" key="1">
    <citation type="submission" date="2023-07" db="EMBL/GenBank/DDBJ databases">
        <title>Strategy for survival of the halotoleranting strain Dietzia MX2 from the Yakshinskoe mineral salts deposit.</title>
        <authorList>
            <person name="Kharitonova M.A."/>
            <person name="Kupriyanova-Ashina F.G."/>
            <person name="Shakirov T.R."/>
            <person name="Vafina M.S."/>
            <person name="Ilinskaya O.N."/>
        </authorList>
    </citation>
    <scope>NUCLEOTIDE SEQUENCE [LARGE SCALE GENOMIC DNA]</scope>
    <source>
        <strain evidence="1 2">MX2</strain>
    </source>
</reference>
<gene>
    <name evidence="1" type="ORF">QYF62_11245</name>
</gene>
<dbReference type="EMBL" id="JAUHTB010000012">
    <property type="protein sequence ID" value="MDN4506628.1"/>
    <property type="molecule type" value="Genomic_DNA"/>
</dbReference>
<dbReference type="SUPFAM" id="SSF57783">
    <property type="entry name" value="Zinc beta-ribbon"/>
    <property type="match status" value="1"/>
</dbReference>
<keyword evidence="2" id="KW-1185">Reference proteome</keyword>
<dbReference type="Proteomes" id="UP001172702">
    <property type="component" value="Unassembled WGS sequence"/>
</dbReference>
<sequence>MGLFDAFRKKTWEEADAYHGDTPPCPRCGTSLTKRYVYSEMYCDNCKYGLDDEDDNQSGETLSVYEAANIWASNGKDEDYAFGYSEAELEEALRG</sequence>
<comment type="caution">
    <text evidence="1">The sequence shown here is derived from an EMBL/GenBank/DDBJ whole genome shotgun (WGS) entry which is preliminary data.</text>
</comment>
<organism evidence="1 2">
    <name type="scientific">Dietzia maris</name>
    <dbReference type="NCBI Taxonomy" id="37915"/>
    <lineage>
        <taxon>Bacteria</taxon>
        <taxon>Bacillati</taxon>
        <taxon>Actinomycetota</taxon>
        <taxon>Actinomycetes</taxon>
        <taxon>Mycobacteriales</taxon>
        <taxon>Dietziaceae</taxon>
        <taxon>Dietzia</taxon>
    </lineage>
</organism>